<dbReference type="PANTHER" id="PTHR30071">
    <property type="entry name" value="HEME EXPORTER PROTEIN C"/>
    <property type="match status" value="1"/>
</dbReference>
<evidence type="ECO:0000259" key="8">
    <source>
        <dbReference type="Pfam" id="PF01578"/>
    </source>
</evidence>
<feature type="transmembrane region" description="Helical" evidence="6">
    <location>
        <begin position="87"/>
        <end position="109"/>
    </location>
</feature>
<dbReference type="InterPro" id="IPR002541">
    <property type="entry name" value="Cyt_c_assembly"/>
</dbReference>
<evidence type="ECO:0000313" key="9">
    <source>
        <dbReference type="EMBL" id="HIX20430.1"/>
    </source>
</evidence>
<evidence type="ECO:0000256" key="3">
    <source>
        <dbReference type="ARBA" id="ARBA00022748"/>
    </source>
</evidence>
<sequence length="253" mass="27580">MTTMIYVLTAAALLACLASTAAAVRQGPRAARALLAVAWVLSLGLLAANAALAEALPFGNMRHVLCFFPLAMGPAALFMRRCRHLELTGCFAAASALALIGALCMPLQAAWRQMPALQSPWFAPHVTSYVLAYGLMTVAAFLCLLSFRRGRGEQDLAAADAVVRLAFPLLSFGLISGAVWADAAWGGYWAWDIKEVWSLLTWLLYLLYFHVQPHPAFASWRRPLLLLAFAAIVVTFMVVNLLPQIESMHSYAR</sequence>
<evidence type="ECO:0000256" key="1">
    <source>
        <dbReference type="ARBA" id="ARBA00004141"/>
    </source>
</evidence>
<name>A0A9D1VCC2_9BACT</name>
<evidence type="ECO:0000256" key="7">
    <source>
        <dbReference type="SAM" id="SignalP"/>
    </source>
</evidence>
<comment type="caution">
    <text evidence="9">The sequence shown here is derived from an EMBL/GenBank/DDBJ whole genome shotgun (WGS) entry which is preliminary data.</text>
</comment>
<dbReference type="InterPro" id="IPR045062">
    <property type="entry name" value="Cyt_c_biogenesis_CcsA/CcmC"/>
</dbReference>
<dbReference type="Proteomes" id="UP000823964">
    <property type="component" value="Unassembled WGS sequence"/>
</dbReference>
<keyword evidence="3" id="KW-0201">Cytochrome c-type biogenesis</keyword>
<dbReference type="PANTHER" id="PTHR30071:SF1">
    <property type="entry name" value="CYTOCHROME B_B6 PROTEIN-RELATED"/>
    <property type="match status" value="1"/>
</dbReference>
<dbReference type="EMBL" id="DXFQ01000139">
    <property type="protein sequence ID" value="HIX20430.1"/>
    <property type="molecule type" value="Genomic_DNA"/>
</dbReference>
<dbReference type="Pfam" id="PF01578">
    <property type="entry name" value="Cytochrom_C_asm"/>
    <property type="match status" value="1"/>
</dbReference>
<dbReference type="GO" id="GO:0017004">
    <property type="term" value="P:cytochrome complex assembly"/>
    <property type="evidence" value="ECO:0007669"/>
    <property type="project" value="UniProtKB-KW"/>
</dbReference>
<keyword evidence="7" id="KW-0732">Signal</keyword>
<feature type="transmembrane region" description="Helical" evidence="6">
    <location>
        <begin position="159"/>
        <end position="181"/>
    </location>
</feature>
<keyword evidence="5 6" id="KW-0472">Membrane</keyword>
<accession>A0A9D1VCC2</accession>
<reference evidence="9" key="1">
    <citation type="journal article" date="2021" name="PeerJ">
        <title>Extensive microbial diversity within the chicken gut microbiome revealed by metagenomics and culture.</title>
        <authorList>
            <person name="Gilroy R."/>
            <person name="Ravi A."/>
            <person name="Getino M."/>
            <person name="Pursley I."/>
            <person name="Horton D.L."/>
            <person name="Alikhan N.F."/>
            <person name="Baker D."/>
            <person name="Gharbi K."/>
            <person name="Hall N."/>
            <person name="Watson M."/>
            <person name="Adriaenssens E.M."/>
            <person name="Foster-Nyarko E."/>
            <person name="Jarju S."/>
            <person name="Secka A."/>
            <person name="Antonio M."/>
            <person name="Oren A."/>
            <person name="Chaudhuri R.R."/>
            <person name="La Ragione R."/>
            <person name="Hildebrand F."/>
            <person name="Pallen M.J."/>
        </authorList>
    </citation>
    <scope>NUCLEOTIDE SEQUENCE</scope>
    <source>
        <strain evidence="9">14975</strain>
    </source>
</reference>
<organism evidence="9 10">
    <name type="scientific">Candidatus Akkermansia intestinigallinarum</name>
    <dbReference type="NCBI Taxonomy" id="2838431"/>
    <lineage>
        <taxon>Bacteria</taxon>
        <taxon>Pseudomonadati</taxon>
        <taxon>Verrucomicrobiota</taxon>
        <taxon>Verrucomicrobiia</taxon>
        <taxon>Verrucomicrobiales</taxon>
        <taxon>Akkermansiaceae</taxon>
        <taxon>Akkermansia</taxon>
    </lineage>
</organism>
<protein>
    <submittedName>
        <fullName evidence="9">Cytochrome c biogenesis protein CcsA</fullName>
    </submittedName>
</protein>
<comment type="subcellular location">
    <subcellularLocation>
        <location evidence="1">Membrane</location>
        <topology evidence="1">Multi-pass membrane protein</topology>
    </subcellularLocation>
</comment>
<keyword evidence="4 6" id="KW-1133">Transmembrane helix</keyword>
<proteinExistence type="predicted"/>
<feature type="signal peptide" evidence="7">
    <location>
        <begin position="1"/>
        <end position="23"/>
    </location>
</feature>
<dbReference type="AlphaFoldDB" id="A0A9D1VCC2"/>
<dbReference type="GO" id="GO:0005886">
    <property type="term" value="C:plasma membrane"/>
    <property type="evidence" value="ECO:0007669"/>
    <property type="project" value="TreeGrafter"/>
</dbReference>
<dbReference type="GO" id="GO:0020037">
    <property type="term" value="F:heme binding"/>
    <property type="evidence" value="ECO:0007669"/>
    <property type="project" value="InterPro"/>
</dbReference>
<keyword evidence="2 6" id="KW-0812">Transmembrane</keyword>
<evidence type="ECO:0000256" key="6">
    <source>
        <dbReference type="SAM" id="Phobius"/>
    </source>
</evidence>
<feature type="transmembrane region" description="Helical" evidence="6">
    <location>
        <begin position="33"/>
        <end position="52"/>
    </location>
</feature>
<feature type="chain" id="PRO_5039345573" evidence="7">
    <location>
        <begin position="24"/>
        <end position="253"/>
    </location>
</feature>
<evidence type="ECO:0000256" key="4">
    <source>
        <dbReference type="ARBA" id="ARBA00022989"/>
    </source>
</evidence>
<gene>
    <name evidence="9" type="primary">ccsA</name>
    <name evidence="9" type="ORF">H9862_07520</name>
</gene>
<feature type="transmembrane region" description="Helical" evidence="6">
    <location>
        <begin position="129"/>
        <end position="147"/>
    </location>
</feature>
<evidence type="ECO:0000313" key="10">
    <source>
        <dbReference type="Proteomes" id="UP000823964"/>
    </source>
</evidence>
<feature type="domain" description="Cytochrome c assembly protein" evidence="8">
    <location>
        <begin position="37"/>
        <end position="244"/>
    </location>
</feature>
<feature type="transmembrane region" description="Helical" evidence="6">
    <location>
        <begin position="223"/>
        <end position="243"/>
    </location>
</feature>
<reference evidence="9" key="2">
    <citation type="submission" date="2021-04" db="EMBL/GenBank/DDBJ databases">
        <authorList>
            <person name="Gilroy R."/>
        </authorList>
    </citation>
    <scope>NUCLEOTIDE SEQUENCE</scope>
    <source>
        <strain evidence="9">14975</strain>
    </source>
</reference>
<feature type="transmembrane region" description="Helical" evidence="6">
    <location>
        <begin position="193"/>
        <end position="211"/>
    </location>
</feature>
<evidence type="ECO:0000256" key="2">
    <source>
        <dbReference type="ARBA" id="ARBA00022692"/>
    </source>
</evidence>
<evidence type="ECO:0000256" key="5">
    <source>
        <dbReference type="ARBA" id="ARBA00023136"/>
    </source>
</evidence>